<sequence>MPLPSASAAIKGEKTSIYQNFGRASLADFCEDWVIYRNLEPLDKRVPGLKQAFYDMELRSDQIPRKQEKDYARAAVWFIQRIQAVRGVRTPVEELLFLGDTLFNDGQAFRNMAQVSGWRSACFIGADKLDEAPAIRNEQDAIYIANRWASIVDWIRELKANGFQLDARTAVVVDIDKTALGAKGRNDKVIDRARLTGIYRTMDSVLGPDFDQATFERHYNELNRSRYHGLTADNQDYLAYICMVLNTRIISFEELVAEVESNSLKDFEQFIRWVDSRMMINPAAGLALREVHEAVIGAVRVGDPTPFKRFRRQEFVSTLEHMGNLPDESSVQEILANEITITEEVYQLALWLKARNCQILCLSDKPDEASQPDPRRTPEYPPLHRAQTHRVGVDVREALSALE</sequence>
<name>A0A7C1FSY4_9CHLR</name>
<evidence type="ECO:0000313" key="2">
    <source>
        <dbReference type="EMBL" id="HDX31655.1"/>
    </source>
</evidence>
<dbReference type="AlphaFoldDB" id="A0A7C1FSY4"/>
<gene>
    <name evidence="2" type="ORF">ENQ20_09200</name>
</gene>
<reference evidence="2" key="1">
    <citation type="journal article" date="2020" name="mSystems">
        <title>Genome- and Community-Level Interaction Insights into Carbon Utilization and Element Cycling Functions of Hydrothermarchaeota in Hydrothermal Sediment.</title>
        <authorList>
            <person name="Zhou Z."/>
            <person name="Liu Y."/>
            <person name="Xu W."/>
            <person name="Pan J."/>
            <person name="Luo Z.H."/>
            <person name="Li M."/>
        </authorList>
    </citation>
    <scope>NUCLEOTIDE SEQUENCE [LARGE SCALE GENOMIC DNA]</scope>
    <source>
        <strain evidence="2">SpSt-289</strain>
    </source>
</reference>
<organism evidence="2">
    <name type="scientific">Caldilinea aerophila</name>
    <dbReference type="NCBI Taxonomy" id="133453"/>
    <lineage>
        <taxon>Bacteria</taxon>
        <taxon>Bacillati</taxon>
        <taxon>Chloroflexota</taxon>
        <taxon>Caldilineae</taxon>
        <taxon>Caldilineales</taxon>
        <taxon>Caldilineaceae</taxon>
        <taxon>Caldilinea</taxon>
    </lineage>
</organism>
<proteinExistence type="predicted"/>
<evidence type="ECO:0000256" key="1">
    <source>
        <dbReference type="SAM" id="MobiDB-lite"/>
    </source>
</evidence>
<accession>A0A7C1FSY4</accession>
<feature type="compositionally biased region" description="Basic and acidic residues" evidence="1">
    <location>
        <begin position="364"/>
        <end position="378"/>
    </location>
</feature>
<feature type="region of interest" description="Disordered" evidence="1">
    <location>
        <begin position="364"/>
        <end position="388"/>
    </location>
</feature>
<dbReference type="EMBL" id="DSMG01000090">
    <property type="protein sequence ID" value="HDX31655.1"/>
    <property type="molecule type" value="Genomic_DNA"/>
</dbReference>
<protein>
    <submittedName>
        <fullName evidence="2">Uncharacterized protein</fullName>
    </submittedName>
</protein>
<comment type="caution">
    <text evidence="2">The sequence shown here is derived from an EMBL/GenBank/DDBJ whole genome shotgun (WGS) entry which is preliminary data.</text>
</comment>